<feature type="domain" description="Solute-binding protein family 5" evidence="6">
    <location>
        <begin position="277"/>
        <end position="586"/>
    </location>
</feature>
<dbReference type="SUPFAM" id="SSF53850">
    <property type="entry name" value="Periplasmic binding protein-like II"/>
    <property type="match status" value="1"/>
</dbReference>
<keyword evidence="3 5" id="KW-0732">Signal</keyword>
<dbReference type="InterPro" id="IPR000914">
    <property type="entry name" value="SBP_5_dom"/>
</dbReference>
<feature type="chain" id="PRO_5020849495" evidence="5">
    <location>
        <begin position="23"/>
        <end position="688"/>
    </location>
</feature>
<evidence type="ECO:0000313" key="7">
    <source>
        <dbReference type="EMBL" id="RZT02344.1"/>
    </source>
</evidence>
<dbReference type="InterPro" id="IPR030678">
    <property type="entry name" value="Peptide/Ni-bd"/>
</dbReference>
<dbReference type="InterPro" id="IPR039424">
    <property type="entry name" value="SBP_5"/>
</dbReference>
<reference evidence="7 8" key="1">
    <citation type="submission" date="2019-02" db="EMBL/GenBank/DDBJ databases">
        <title>Genomic Encyclopedia of Type Strains, Phase IV (KMG-IV): sequencing the most valuable type-strain genomes for metagenomic binning, comparative biology and taxonomic classification.</title>
        <authorList>
            <person name="Goeker M."/>
        </authorList>
    </citation>
    <scope>NUCLEOTIDE SEQUENCE [LARGE SCALE GENOMIC DNA]</scope>
    <source>
        <strain evidence="7 8">DSM 29486</strain>
    </source>
</reference>
<dbReference type="RefSeq" id="WP_165388784.1">
    <property type="nucleotide sequence ID" value="NZ_SGXF01000001.1"/>
</dbReference>
<dbReference type="GO" id="GO:0042597">
    <property type="term" value="C:periplasmic space"/>
    <property type="evidence" value="ECO:0007669"/>
    <property type="project" value="UniProtKB-ARBA"/>
</dbReference>
<organism evidence="7 8">
    <name type="scientific">Cuneatibacter caecimuris</name>
    <dbReference type="NCBI Taxonomy" id="1796618"/>
    <lineage>
        <taxon>Bacteria</taxon>
        <taxon>Bacillati</taxon>
        <taxon>Bacillota</taxon>
        <taxon>Clostridia</taxon>
        <taxon>Lachnospirales</taxon>
        <taxon>Lachnospiraceae</taxon>
        <taxon>Cuneatibacter</taxon>
    </lineage>
</organism>
<dbReference type="Pfam" id="PF00496">
    <property type="entry name" value="SBP_bac_5"/>
    <property type="match status" value="2"/>
</dbReference>
<name>A0A4Q7PN97_9FIRM</name>
<evidence type="ECO:0000313" key="8">
    <source>
        <dbReference type="Proteomes" id="UP000292927"/>
    </source>
</evidence>
<dbReference type="PROSITE" id="PS51257">
    <property type="entry name" value="PROKAR_LIPOPROTEIN"/>
    <property type="match status" value="1"/>
</dbReference>
<gene>
    <name evidence="7" type="ORF">EV209_0457</name>
</gene>
<evidence type="ECO:0000256" key="4">
    <source>
        <dbReference type="SAM" id="MobiDB-lite"/>
    </source>
</evidence>
<evidence type="ECO:0000256" key="2">
    <source>
        <dbReference type="ARBA" id="ARBA00022448"/>
    </source>
</evidence>
<evidence type="ECO:0000256" key="1">
    <source>
        <dbReference type="ARBA" id="ARBA00005695"/>
    </source>
</evidence>
<keyword evidence="2" id="KW-0813">Transport</keyword>
<dbReference type="PIRSF" id="PIRSF002741">
    <property type="entry name" value="MppA"/>
    <property type="match status" value="1"/>
</dbReference>
<dbReference type="Gene3D" id="3.90.76.10">
    <property type="entry name" value="Dipeptide-binding Protein, Domain 1"/>
    <property type="match status" value="1"/>
</dbReference>
<dbReference type="Proteomes" id="UP000292927">
    <property type="component" value="Unassembled WGS sequence"/>
</dbReference>
<feature type="signal peptide" evidence="5">
    <location>
        <begin position="1"/>
        <end position="22"/>
    </location>
</feature>
<dbReference type="GO" id="GO:1904680">
    <property type="term" value="F:peptide transmembrane transporter activity"/>
    <property type="evidence" value="ECO:0007669"/>
    <property type="project" value="TreeGrafter"/>
</dbReference>
<dbReference type="GO" id="GO:0015833">
    <property type="term" value="P:peptide transport"/>
    <property type="evidence" value="ECO:0007669"/>
    <property type="project" value="TreeGrafter"/>
</dbReference>
<proteinExistence type="inferred from homology"/>
<dbReference type="PANTHER" id="PTHR30290">
    <property type="entry name" value="PERIPLASMIC BINDING COMPONENT OF ABC TRANSPORTER"/>
    <property type="match status" value="1"/>
</dbReference>
<evidence type="ECO:0000256" key="3">
    <source>
        <dbReference type="ARBA" id="ARBA00022729"/>
    </source>
</evidence>
<evidence type="ECO:0000259" key="6">
    <source>
        <dbReference type="Pfam" id="PF00496"/>
    </source>
</evidence>
<dbReference type="Gene3D" id="3.10.105.10">
    <property type="entry name" value="Dipeptide-binding Protein, Domain 3"/>
    <property type="match status" value="1"/>
</dbReference>
<dbReference type="AlphaFoldDB" id="A0A4Q7PN97"/>
<keyword evidence="8" id="KW-1185">Reference proteome</keyword>
<feature type="domain" description="Solute-binding protein family 5" evidence="6">
    <location>
        <begin position="108"/>
        <end position="163"/>
    </location>
</feature>
<comment type="similarity">
    <text evidence="1">Belongs to the bacterial solute-binding protein 5 family.</text>
</comment>
<protein>
    <submittedName>
        <fullName evidence="7">ABC-type transport system substrate-binding protein</fullName>
    </submittedName>
</protein>
<dbReference type="EMBL" id="SGXF01000001">
    <property type="protein sequence ID" value="RZT02344.1"/>
    <property type="molecule type" value="Genomic_DNA"/>
</dbReference>
<dbReference type="Gene3D" id="3.40.190.10">
    <property type="entry name" value="Periplasmic binding protein-like II"/>
    <property type="match status" value="2"/>
</dbReference>
<dbReference type="GO" id="GO:0043190">
    <property type="term" value="C:ATP-binding cassette (ABC) transporter complex"/>
    <property type="evidence" value="ECO:0007669"/>
    <property type="project" value="InterPro"/>
</dbReference>
<accession>A0A4Q7PN97</accession>
<evidence type="ECO:0000256" key="5">
    <source>
        <dbReference type="SAM" id="SignalP"/>
    </source>
</evidence>
<dbReference type="CDD" id="cd00995">
    <property type="entry name" value="PBP2_NikA_DppA_OppA_like"/>
    <property type="match status" value="1"/>
</dbReference>
<sequence length="688" mass="75966">MKKSMKKLLALGLSGAMVLSLAACGSDDKGTTAAPGPSGDEPTTTAPGGDEKVGAGDTLVVGSTELNGVFTPFFYNSNYDANVIGAAIESICELDANNEMVPNLGEVTQEEVEEDGKTYVNYTIKLKDGIKFSDGEPMTIDDVIFTYKVYCDPTYDGIATFRNAVKIVGMNEYFYDTPDYEGKVKEAGEKAAADIEDEAKFKAFLKESNLDGWWDGELPGDLDGEGMTWADYLKGEGFDPTGIENDADAMLDMLVDCEFQNYRDGYVDAATAYFNQQYLDEFIKGNLEDGVDVKDISGITRVDDLTCVVKVEGVDISAARNLGLNSVVPEHIYGKDYVKGDLSGVKKLNDTPIGSGPFIFESFENNVVTFKRNENYWGGCPKVEYLKFQVVDEEQKKDSVLNGEIDITDPSASKEIVEELDALGANYSLVPFAGYGYIAISAKNVPDQKVREGLMHLMTRNQAIKTYYGDVAHVIERPMCPVLAEYPTDAEEYWGYDPDKAVECFKEAGYETVDGKLMKDGKQLTINVGIGSAATHPSTPVLTQMKEDMDKLGAVLNIQDMDFNLLSDAVDGDSLDMWVMAWGNSTDCDLRQIFGSEYTKAGGSNRTWVQDPEIDALMEEVVNTLDLEKRKELVAKELDMIMSWATYMPVYQRSDMLLYSDAVNMDSIPETSTFYSYLNELEKVELNH</sequence>
<comment type="caution">
    <text evidence="7">The sequence shown here is derived from an EMBL/GenBank/DDBJ whole genome shotgun (WGS) entry which is preliminary data.</text>
</comment>
<feature type="region of interest" description="Disordered" evidence="4">
    <location>
        <begin position="28"/>
        <end position="53"/>
    </location>
</feature>
<dbReference type="PANTHER" id="PTHR30290:SF9">
    <property type="entry name" value="OLIGOPEPTIDE-BINDING PROTEIN APPA"/>
    <property type="match status" value="1"/>
</dbReference>